<proteinExistence type="predicted"/>
<reference evidence="7 8" key="1">
    <citation type="submission" date="2023-12" db="EMBL/GenBank/DDBJ databases">
        <title>the genome sequence of Hyalangium sp. s54d21.</title>
        <authorList>
            <person name="Zhang X."/>
        </authorList>
    </citation>
    <scope>NUCLEOTIDE SEQUENCE [LARGE SCALE GENOMIC DNA]</scope>
    <source>
        <strain evidence="8">s54d21</strain>
    </source>
</reference>
<dbReference type="Pfam" id="PF00498">
    <property type="entry name" value="FHA"/>
    <property type="match status" value="1"/>
</dbReference>
<dbReference type="InterPro" id="IPR002078">
    <property type="entry name" value="Sigma_54_int"/>
</dbReference>
<dbReference type="CDD" id="cd00060">
    <property type="entry name" value="FHA"/>
    <property type="match status" value="1"/>
</dbReference>
<dbReference type="InterPro" id="IPR000253">
    <property type="entry name" value="FHA_dom"/>
</dbReference>
<dbReference type="Gene3D" id="1.10.10.60">
    <property type="entry name" value="Homeodomain-like"/>
    <property type="match status" value="1"/>
</dbReference>
<keyword evidence="4" id="KW-0804">Transcription</keyword>
<comment type="caution">
    <text evidence="7">The sequence shown here is derived from an EMBL/GenBank/DDBJ whole genome shotgun (WGS) entry which is preliminary data.</text>
</comment>
<dbReference type="InterPro" id="IPR009057">
    <property type="entry name" value="Homeodomain-like_sf"/>
</dbReference>
<evidence type="ECO:0000256" key="2">
    <source>
        <dbReference type="ARBA" id="ARBA00022840"/>
    </source>
</evidence>
<dbReference type="Proteomes" id="UP001291309">
    <property type="component" value="Unassembled WGS sequence"/>
</dbReference>
<dbReference type="InterPro" id="IPR002197">
    <property type="entry name" value="HTH_Fis"/>
</dbReference>
<dbReference type="InterPro" id="IPR003593">
    <property type="entry name" value="AAA+_ATPase"/>
</dbReference>
<evidence type="ECO:0000256" key="1">
    <source>
        <dbReference type="ARBA" id="ARBA00022741"/>
    </source>
</evidence>
<dbReference type="PRINTS" id="PR01590">
    <property type="entry name" value="HTHFIS"/>
</dbReference>
<dbReference type="CDD" id="cd00009">
    <property type="entry name" value="AAA"/>
    <property type="match status" value="1"/>
</dbReference>
<evidence type="ECO:0000313" key="7">
    <source>
        <dbReference type="EMBL" id="MDY7230645.1"/>
    </source>
</evidence>
<dbReference type="PROSITE" id="PS50045">
    <property type="entry name" value="SIGMA54_INTERACT_4"/>
    <property type="match status" value="1"/>
</dbReference>
<dbReference type="InterPro" id="IPR058031">
    <property type="entry name" value="AAA_lid_NorR"/>
</dbReference>
<dbReference type="Pfam" id="PF00158">
    <property type="entry name" value="Sigma54_activat"/>
    <property type="match status" value="1"/>
</dbReference>
<dbReference type="Gene3D" id="3.40.50.300">
    <property type="entry name" value="P-loop containing nucleotide triphosphate hydrolases"/>
    <property type="match status" value="1"/>
</dbReference>
<protein>
    <submittedName>
        <fullName evidence="7">Sigma 54-interacting transcriptional regulator</fullName>
    </submittedName>
</protein>
<dbReference type="SMART" id="SM00382">
    <property type="entry name" value="AAA"/>
    <property type="match status" value="1"/>
</dbReference>
<keyword evidence="3" id="KW-0805">Transcription regulation</keyword>
<organism evidence="7 8">
    <name type="scientific">Hyalangium rubrum</name>
    <dbReference type="NCBI Taxonomy" id="3103134"/>
    <lineage>
        <taxon>Bacteria</taxon>
        <taxon>Pseudomonadati</taxon>
        <taxon>Myxococcota</taxon>
        <taxon>Myxococcia</taxon>
        <taxon>Myxococcales</taxon>
        <taxon>Cystobacterineae</taxon>
        <taxon>Archangiaceae</taxon>
        <taxon>Hyalangium</taxon>
    </lineage>
</organism>
<dbReference type="Pfam" id="PF02954">
    <property type="entry name" value="HTH_8"/>
    <property type="match status" value="1"/>
</dbReference>
<dbReference type="SMART" id="SM00240">
    <property type="entry name" value="FHA"/>
    <property type="match status" value="1"/>
</dbReference>
<evidence type="ECO:0000313" key="8">
    <source>
        <dbReference type="Proteomes" id="UP001291309"/>
    </source>
</evidence>
<dbReference type="RefSeq" id="WP_321549371.1">
    <property type="nucleotide sequence ID" value="NZ_JAXIVS010000012.1"/>
</dbReference>
<keyword evidence="2" id="KW-0067">ATP-binding</keyword>
<evidence type="ECO:0000256" key="4">
    <source>
        <dbReference type="ARBA" id="ARBA00023163"/>
    </source>
</evidence>
<dbReference type="PROSITE" id="PS50006">
    <property type="entry name" value="FHA_DOMAIN"/>
    <property type="match status" value="1"/>
</dbReference>
<dbReference type="Gene3D" id="1.10.8.60">
    <property type="match status" value="1"/>
</dbReference>
<dbReference type="PANTHER" id="PTHR32071">
    <property type="entry name" value="TRANSCRIPTIONAL REGULATORY PROTEIN"/>
    <property type="match status" value="1"/>
</dbReference>
<evidence type="ECO:0000259" key="5">
    <source>
        <dbReference type="PROSITE" id="PS50006"/>
    </source>
</evidence>
<dbReference type="SUPFAM" id="SSF46689">
    <property type="entry name" value="Homeodomain-like"/>
    <property type="match status" value="1"/>
</dbReference>
<evidence type="ECO:0000256" key="3">
    <source>
        <dbReference type="ARBA" id="ARBA00023015"/>
    </source>
</evidence>
<name>A0ABU5HB02_9BACT</name>
<keyword evidence="8" id="KW-1185">Reference proteome</keyword>
<dbReference type="InterPro" id="IPR027417">
    <property type="entry name" value="P-loop_NTPase"/>
</dbReference>
<dbReference type="Pfam" id="PF25601">
    <property type="entry name" value="AAA_lid_14"/>
    <property type="match status" value="1"/>
</dbReference>
<accession>A0ABU5HB02</accession>
<dbReference type="SUPFAM" id="SSF49879">
    <property type="entry name" value="SMAD/FHA domain"/>
    <property type="match status" value="1"/>
</dbReference>
<dbReference type="InterPro" id="IPR008984">
    <property type="entry name" value="SMAD_FHA_dom_sf"/>
</dbReference>
<dbReference type="Gene3D" id="2.60.200.20">
    <property type="match status" value="1"/>
</dbReference>
<dbReference type="EMBL" id="JAXIVS010000012">
    <property type="protein sequence ID" value="MDY7230645.1"/>
    <property type="molecule type" value="Genomic_DNA"/>
</dbReference>
<sequence length="570" mass="60719">MPALLLLSGPSSGRRFEVVSEVTLGRSPSCEIQLDDDKVSRRHARVFLRQGQAWLSDLGSRNGTLVNGERVEGEALLLPGDRVQVGETIAVYEPPIQATMAETEPLDASHIPIAEVLPHVGPEAGLFSAGVALLGATSEAMVLRRLVDEAVHALNADRAAALLGGHDGLLTAAVSGASSVEVPRFMASLAMDLKEVASSATALCTPLVASGGMPFGLLYVERAQPFFSALDARLVAALGRMGGEAYTAMRSRVEVEQAPAPVTLVGSSRPLRRMIEQARRAAASTVPVVIYGEPGAGKSLLAHYIHSRSPRALGPLVAVDCRQPPAVVEELLFGRASAPGEPPRSSALLRADGGTLLLQHVEALSRTVVERLTRLLARKVASARHGGEEPVDLRLIATSGTAVQLLAAKGEVDPALATALSGLEIEVPPLRERRADVLGLFEHFAMRGARLSRSAPPGLSSGARRLLVDYDWPHNVRELKLVSERLALVYAGKEVHALRLPPEIQEGSAASEPRSLQHLVERLERDAITEALQATGGKKIRAAERLGISRPTLDKKIDEYAITVEKSRRG</sequence>
<gene>
    <name evidence="7" type="ORF">SYV04_29890</name>
</gene>
<keyword evidence="1" id="KW-0547">Nucleotide-binding</keyword>
<dbReference type="SUPFAM" id="SSF52540">
    <property type="entry name" value="P-loop containing nucleoside triphosphate hydrolases"/>
    <property type="match status" value="1"/>
</dbReference>
<feature type="domain" description="Sigma-54 factor interaction" evidence="6">
    <location>
        <begin position="264"/>
        <end position="488"/>
    </location>
</feature>
<feature type="domain" description="FHA" evidence="5">
    <location>
        <begin position="22"/>
        <end position="71"/>
    </location>
</feature>
<evidence type="ECO:0000259" key="6">
    <source>
        <dbReference type="PROSITE" id="PS50045"/>
    </source>
</evidence>